<dbReference type="Proteomes" id="UP000095759">
    <property type="component" value="Unassembled WGS sequence"/>
</dbReference>
<reference evidence="2 3" key="1">
    <citation type="submission" date="2016-08" db="EMBL/GenBank/DDBJ databases">
        <title>Complete genome sequence of Streptomyces agglomeratus strain 6-3-2, a novel anti-MRSA actinomycete isolated from Wuli of Tebit, China.</title>
        <authorList>
            <person name="Chen X."/>
        </authorList>
    </citation>
    <scope>NUCLEOTIDE SEQUENCE [LARGE SCALE GENOMIC DNA]</scope>
    <source>
        <strain evidence="2 3">6-3-2</strain>
    </source>
</reference>
<sequence>MITPWRSAAAYAARVTLGSWSIALIVAAAYSLSTELWQGWGNLSLFVPTDTVILAAQLAALTLARKLRTSLPRWKVTAFDGPLYTAVLLTGVIISSLVASDGPATAVDAGFYYLVIGMFTLQLPAAYLISWLASRRLTVAVPAPKQPRDLFSRAGG</sequence>
<dbReference type="RefSeq" id="WP_069936140.1">
    <property type="nucleotide sequence ID" value="NZ_MEHJ01000002.1"/>
</dbReference>
<comment type="caution">
    <text evidence="2">The sequence shown here is derived from an EMBL/GenBank/DDBJ whole genome shotgun (WGS) entry which is preliminary data.</text>
</comment>
<name>A0A1E5NYX5_9ACTN</name>
<evidence type="ECO:0000256" key="1">
    <source>
        <dbReference type="SAM" id="Phobius"/>
    </source>
</evidence>
<gene>
    <name evidence="2" type="ORF">AS594_38835</name>
</gene>
<feature type="transmembrane region" description="Helical" evidence="1">
    <location>
        <begin position="12"/>
        <end position="33"/>
    </location>
</feature>
<dbReference type="EMBL" id="MEHJ01000002">
    <property type="protein sequence ID" value="OEJ21507.1"/>
    <property type="molecule type" value="Genomic_DNA"/>
</dbReference>
<feature type="transmembrane region" description="Helical" evidence="1">
    <location>
        <begin position="45"/>
        <end position="64"/>
    </location>
</feature>
<accession>A0A1E5NYX5</accession>
<keyword evidence="3" id="KW-1185">Reference proteome</keyword>
<keyword evidence="1" id="KW-1133">Transmembrane helix</keyword>
<organism evidence="2 3">
    <name type="scientific">Streptomyces agglomeratus</name>
    <dbReference type="NCBI Taxonomy" id="285458"/>
    <lineage>
        <taxon>Bacteria</taxon>
        <taxon>Bacillati</taxon>
        <taxon>Actinomycetota</taxon>
        <taxon>Actinomycetes</taxon>
        <taxon>Kitasatosporales</taxon>
        <taxon>Streptomycetaceae</taxon>
        <taxon>Streptomyces</taxon>
    </lineage>
</organism>
<protein>
    <submittedName>
        <fullName evidence="2">Uncharacterized protein</fullName>
    </submittedName>
</protein>
<evidence type="ECO:0000313" key="2">
    <source>
        <dbReference type="EMBL" id="OEJ21507.1"/>
    </source>
</evidence>
<feature type="transmembrane region" description="Helical" evidence="1">
    <location>
        <begin position="111"/>
        <end position="133"/>
    </location>
</feature>
<keyword evidence="1" id="KW-0472">Membrane</keyword>
<dbReference type="OrthoDB" id="4216733at2"/>
<keyword evidence="1" id="KW-0812">Transmembrane</keyword>
<feature type="transmembrane region" description="Helical" evidence="1">
    <location>
        <begin position="76"/>
        <end position="99"/>
    </location>
</feature>
<proteinExistence type="predicted"/>
<evidence type="ECO:0000313" key="3">
    <source>
        <dbReference type="Proteomes" id="UP000095759"/>
    </source>
</evidence>
<dbReference type="AlphaFoldDB" id="A0A1E5NYX5"/>